<dbReference type="EMBL" id="CP182909">
    <property type="protein sequence ID" value="XPM66623.1"/>
    <property type="molecule type" value="Genomic_DNA"/>
</dbReference>
<organism evidence="1 2">
    <name type="scientific">Desertifilum tharense IPPAS B-1220</name>
    <dbReference type="NCBI Taxonomy" id="1781255"/>
    <lineage>
        <taxon>Bacteria</taxon>
        <taxon>Bacillati</taxon>
        <taxon>Cyanobacteriota</taxon>
        <taxon>Cyanophyceae</taxon>
        <taxon>Desertifilales</taxon>
        <taxon>Desertifilaceae</taxon>
        <taxon>Desertifilum</taxon>
    </lineage>
</organism>
<evidence type="ECO:0000313" key="2">
    <source>
        <dbReference type="Proteomes" id="UP000095472"/>
    </source>
</evidence>
<gene>
    <name evidence="1" type="ORF">BH720_015895</name>
</gene>
<reference evidence="1 2" key="1">
    <citation type="journal article" date="2016" name="Genome Announc.">
        <title>Draft Genome Sequence of the Thermotolerant Cyanobacterium Desertifilum sp. IPPAS B-1220.</title>
        <authorList>
            <person name="Mironov K.S."/>
            <person name="Sinetova M.A."/>
            <person name="Bolatkhan K."/>
            <person name="Zayadan B.K."/>
            <person name="Ustinova V.V."/>
            <person name="Kupriyanova E.V."/>
            <person name="Skrypnik A.N."/>
            <person name="Gogoleva N.E."/>
            <person name="Gogolev Y.V."/>
            <person name="Los D.A."/>
        </authorList>
    </citation>
    <scope>NUCLEOTIDE SEQUENCE [LARGE SCALE GENOMIC DNA]</scope>
    <source>
        <strain evidence="1 2">IPPAS B-1220</strain>
    </source>
</reference>
<accession>A0ACD5H048</accession>
<keyword evidence="2" id="KW-1185">Reference proteome</keyword>
<sequence length="275" mass="30092">MRVEFMRTIAKRQRKFAATWGFLAVPVGIAIAVTPFWYSLSRAQTLNAQVSPELTPQFLFNQRAMTVIGQGLAAAPADTARLEFSLGLRLPPELNRDVESDPSPEEFLQPVISALTESGVSRNQIQIQAVQIENPRVQVTVTRPTRESLQALIERVNQSLRQSEALFLQSIGAEYGVNNCQFLERQARRAALNDAQTRARNLAADLGVNQGEVLLVTEYPLAGSPASGACGSKIGVPTSPFEPASDNLPPYNPATPTEVQLRSQVSITYTIEEES</sequence>
<evidence type="ECO:0000313" key="1">
    <source>
        <dbReference type="EMBL" id="XPM66623.1"/>
    </source>
</evidence>
<proteinExistence type="predicted"/>
<protein>
    <submittedName>
        <fullName evidence="1">SIMPL domain-containing protein</fullName>
    </submittedName>
</protein>
<name>A0ACD5H048_9CYAN</name>
<dbReference type="Proteomes" id="UP000095472">
    <property type="component" value="Chromosome"/>
</dbReference>